<protein>
    <submittedName>
        <fullName evidence="1">Nuclear transport factor 2 family protein</fullName>
    </submittedName>
</protein>
<comment type="caution">
    <text evidence="1">The sequence shown here is derived from an EMBL/GenBank/DDBJ whole genome shotgun (WGS) entry which is preliminary data.</text>
</comment>
<gene>
    <name evidence="1" type="ORF">QUW08_02030</name>
</gene>
<name>A0ABT7UMG3_9FIRM</name>
<sequence>MDVERYWRAALAQNAQEMRPFFRKDAVVRWPNTNEQFTVEEFLRANCEYPGSWDGQIERLEQTGSLLITAVHVYSRDKTVSCHVTSFFQIEEDRIVVLEEYWGDDGPPPRWRQEMGIGRPIR</sequence>
<dbReference type="SUPFAM" id="SSF54427">
    <property type="entry name" value="NTF2-like"/>
    <property type="match status" value="1"/>
</dbReference>
<organism evidence="1 2">
    <name type="scientific">Allofournierella massiliensis</name>
    <dbReference type="NCBI Taxonomy" id="1650663"/>
    <lineage>
        <taxon>Bacteria</taxon>
        <taxon>Bacillati</taxon>
        <taxon>Bacillota</taxon>
        <taxon>Clostridia</taxon>
        <taxon>Eubacteriales</taxon>
        <taxon>Oscillospiraceae</taxon>
        <taxon>Allofournierella</taxon>
    </lineage>
</organism>
<dbReference type="Proteomes" id="UP001529380">
    <property type="component" value="Unassembled WGS sequence"/>
</dbReference>
<dbReference type="RefSeq" id="WP_270912824.1">
    <property type="nucleotide sequence ID" value="NZ_JAUDCL010000002.1"/>
</dbReference>
<reference evidence="1 2" key="2">
    <citation type="submission" date="2023-06" db="EMBL/GenBank/DDBJ databases">
        <title>Identification and characterization of horizontal gene transfer across gut microbiota members of farm animals based on homology search.</title>
        <authorList>
            <person name="Schwarzerova J."/>
            <person name="Nykrynova M."/>
            <person name="Jureckova K."/>
            <person name="Cejkova D."/>
            <person name="Rychlik I."/>
        </authorList>
    </citation>
    <scope>NUCLEOTIDE SEQUENCE [LARGE SCALE GENOMIC DNA]</scope>
    <source>
        <strain evidence="1 2">ET340</strain>
    </source>
</reference>
<dbReference type="Gene3D" id="3.10.450.50">
    <property type="match status" value="1"/>
</dbReference>
<accession>A0ABT7UMG3</accession>
<evidence type="ECO:0000313" key="2">
    <source>
        <dbReference type="Proteomes" id="UP001529380"/>
    </source>
</evidence>
<reference evidence="2" key="1">
    <citation type="submission" date="2023-06" db="EMBL/GenBank/DDBJ databases">
        <title>Identification and characterization of horizontal gene transfer across gut microbiota members of farm animals based on homology search.</title>
        <authorList>
            <person name="Zeman M."/>
            <person name="Kubasova T."/>
            <person name="Jahodarova E."/>
            <person name="Nykrynova M."/>
            <person name="Rychlik I."/>
        </authorList>
    </citation>
    <scope>NUCLEOTIDE SEQUENCE [LARGE SCALE GENOMIC DNA]</scope>
    <source>
        <strain evidence="2">ET340</strain>
    </source>
</reference>
<keyword evidence="2" id="KW-1185">Reference proteome</keyword>
<evidence type="ECO:0000313" key="1">
    <source>
        <dbReference type="EMBL" id="MDM8200081.1"/>
    </source>
</evidence>
<reference evidence="1 2" key="3">
    <citation type="submission" date="2023-06" db="EMBL/GenBank/DDBJ databases">
        <authorList>
            <person name="Zeman M."/>
            <person name="Kubasova T."/>
            <person name="Jahodarova E."/>
            <person name="Nykrynova M."/>
            <person name="Rychlik I."/>
        </authorList>
    </citation>
    <scope>NUCLEOTIDE SEQUENCE [LARGE SCALE GENOMIC DNA]</scope>
    <source>
        <strain evidence="1 2">ET340</strain>
    </source>
</reference>
<proteinExistence type="predicted"/>
<dbReference type="EMBL" id="JAUDCL010000002">
    <property type="protein sequence ID" value="MDM8200081.1"/>
    <property type="molecule type" value="Genomic_DNA"/>
</dbReference>
<dbReference type="InterPro" id="IPR032710">
    <property type="entry name" value="NTF2-like_dom_sf"/>
</dbReference>